<comment type="caution">
    <text evidence="2">The sequence shown here is derived from an EMBL/GenBank/DDBJ whole genome shotgun (WGS) entry which is preliminary data.</text>
</comment>
<organism evidence="2 3">
    <name type="scientific">Penicillium steckii</name>
    <dbReference type="NCBI Taxonomy" id="303698"/>
    <lineage>
        <taxon>Eukaryota</taxon>
        <taxon>Fungi</taxon>
        <taxon>Dikarya</taxon>
        <taxon>Ascomycota</taxon>
        <taxon>Pezizomycotina</taxon>
        <taxon>Eurotiomycetes</taxon>
        <taxon>Eurotiomycetidae</taxon>
        <taxon>Eurotiales</taxon>
        <taxon>Aspergillaceae</taxon>
        <taxon>Penicillium</taxon>
    </lineage>
</organism>
<dbReference type="AlphaFoldDB" id="A0A1V6SW46"/>
<reference evidence="3" key="1">
    <citation type="journal article" date="2017" name="Nat. Microbiol.">
        <title>Global analysis of biosynthetic gene clusters reveals vast potential of secondary metabolite production in Penicillium species.</title>
        <authorList>
            <person name="Nielsen J.C."/>
            <person name="Grijseels S."/>
            <person name="Prigent S."/>
            <person name="Ji B."/>
            <person name="Dainat J."/>
            <person name="Nielsen K.F."/>
            <person name="Frisvad J.C."/>
            <person name="Workman M."/>
            <person name="Nielsen J."/>
        </authorList>
    </citation>
    <scope>NUCLEOTIDE SEQUENCE [LARGE SCALE GENOMIC DNA]</scope>
    <source>
        <strain evidence="3">IBT 24891</strain>
    </source>
</reference>
<evidence type="ECO:0000313" key="3">
    <source>
        <dbReference type="Proteomes" id="UP000191285"/>
    </source>
</evidence>
<sequence length="133" mass="15302">MGNVSSIHGVKTPDFYAPGNAVNEIWIDKFELVSRLPFGDSDLGQASWPPHDWPKIPWHQFIIPLKRDLDAMENATTTTTTTTITQHLYQWFGMDVTWSVFFFFIGLISGLIVMFLVFYCVERKADKRQICVV</sequence>
<proteinExistence type="predicted"/>
<keyword evidence="1" id="KW-0812">Transmembrane</keyword>
<name>A0A1V6SW46_9EURO</name>
<dbReference type="Proteomes" id="UP000191285">
    <property type="component" value="Unassembled WGS sequence"/>
</dbReference>
<keyword evidence="1" id="KW-1133">Transmembrane helix</keyword>
<keyword evidence="3" id="KW-1185">Reference proteome</keyword>
<dbReference type="EMBL" id="MLKD01000018">
    <property type="protein sequence ID" value="OQE18201.1"/>
    <property type="molecule type" value="Genomic_DNA"/>
</dbReference>
<dbReference type="OrthoDB" id="4486746at2759"/>
<feature type="transmembrane region" description="Helical" evidence="1">
    <location>
        <begin position="98"/>
        <end position="121"/>
    </location>
</feature>
<keyword evidence="1" id="KW-0472">Membrane</keyword>
<accession>A0A1V6SW46</accession>
<gene>
    <name evidence="2" type="ORF">PENSTE_c018G02530</name>
</gene>
<protein>
    <submittedName>
        <fullName evidence="2">Uncharacterized protein</fullName>
    </submittedName>
</protein>
<evidence type="ECO:0000256" key="1">
    <source>
        <dbReference type="SAM" id="Phobius"/>
    </source>
</evidence>
<evidence type="ECO:0000313" key="2">
    <source>
        <dbReference type="EMBL" id="OQE18201.1"/>
    </source>
</evidence>